<organism evidence="3 4">
    <name type="scientific">Rehmannia glutinosa</name>
    <name type="common">Chinese foxglove</name>
    <dbReference type="NCBI Taxonomy" id="99300"/>
    <lineage>
        <taxon>Eukaryota</taxon>
        <taxon>Viridiplantae</taxon>
        <taxon>Streptophyta</taxon>
        <taxon>Embryophyta</taxon>
        <taxon>Tracheophyta</taxon>
        <taxon>Spermatophyta</taxon>
        <taxon>Magnoliopsida</taxon>
        <taxon>eudicotyledons</taxon>
        <taxon>Gunneridae</taxon>
        <taxon>Pentapetalae</taxon>
        <taxon>asterids</taxon>
        <taxon>lamiids</taxon>
        <taxon>Lamiales</taxon>
        <taxon>Orobanchaceae</taxon>
        <taxon>Rehmannieae</taxon>
        <taxon>Rehmannia</taxon>
    </lineage>
</organism>
<dbReference type="Proteomes" id="UP001318860">
    <property type="component" value="Unassembled WGS sequence"/>
</dbReference>
<evidence type="ECO:0000256" key="1">
    <source>
        <dbReference type="SAM" id="MobiDB-lite"/>
    </source>
</evidence>
<dbReference type="PANTHER" id="PTHR33640:SF8">
    <property type="entry name" value="TRANSMEMBRANE PROTEIN"/>
    <property type="match status" value="1"/>
</dbReference>
<keyword evidence="4" id="KW-1185">Reference proteome</keyword>
<evidence type="ECO:0000313" key="4">
    <source>
        <dbReference type="Proteomes" id="UP001318860"/>
    </source>
</evidence>
<proteinExistence type="predicted"/>
<feature type="transmembrane region" description="Helical" evidence="2">
    <location>
        <begin position="60"/>
        <end position="78"/>
    </location>
</feature>
<protein>
    <recommendedName>
        <fullName evidence="5">DUF4408 domain-containing protein</fullName>
    </recommendedName>
</protein>
<dbReference type="PANTHER" id="PTHR33640">
    <property type="entry name" value="TRANSMEMBRANE PROTEIN"/>
    <property type="match status" value="1"/>
</dbReference>
<keyword evidence="2" id="KW-0472">Membrane</keyword>
<sequence>MLVVSLAQTSSDRPQLHIDREDAAVVISTSKTGYLLSPRRKRVEKANAISRYRKIQTITTLFRLVELFVFVIVVSRFSSQFALPSLKLSGDYFRRITVTLISPRFVFLLGNAIVIVLFLKSGRFSAKNGEKIADFYEEYVEKCRKINYPQSCSKEEKKASESHRYGVRDEEKRKMKRCQSENLARSVMHGDERRRDPRRSMTQVRRKSPDCGRNWAAAAEDEMSSEEFRRTVEAFIARQQRFLREEGDISAVVPLIES</sequence>
<gene>
    <name evidence="3" type="ORF">DH2020_044879</name>
</gene>
<feature type="transmembrane region" description="Helical" evidence="2">
    <location>
        <begin position="98"/>
        <end position="119"/>
    </location>
</feature>
<evidence type="ECO:0000313" key="3">
    <source>
        <dbReference type="EMBL" id="KAK6121380.1"/>
    </source>
</evidence>
<dbReference type="EMBL" id="JABTTQ020002919">
    <property type="protein sequence ID" value="KAK6121380.1"/>
    <property type="molecule type" value="Genomic_DNA"/>
</dbReference>
<evidence type="ECO:0000256" key="2">
    <source>
        <dbReference type="SAM" id="Phobius"/>
    </source>
</evidence>
<keyword evidence="2" id="KW-1133">Transmembrane helix</keyword>
<feature type="compositionally biased region" description="Basic and acidic residues" evidence="1">
    <location>
        <begin position="188"/>
        <end position="199"/>
    </location>
</feature>
<name>A0ABR0UHE9_REHGL</name>
<feature type="region of interest" description="Disordered" evidence="1">
    <location>
        <begin position="179"/>
        <end position="213"/>
    </location>
</feature>
<accession>A0ABR0UHE9</accession>
<reference evidence="3 4" key="1">
    <citation type="journal article" date="2021" name="Comput. Struct. Biotechnol. J.">
        <title>De novo genome assembly of the potent medicinal plant Rehmannia glutinosa using nanopore technology.</title>
        <authorList>
            <person name="Ma L."/>
            <person name="Dong C."/>
            <person name="Song C."/>
            <person name="Wang X."/>
            <person name="Zheng X."/>
            <person name="Niu Y."/>
            <person name="Chen S."/>
            <person name="Feng W."/>
        </authorList>
    </citation>
    <scope>NUCLEOTIDE SEQUENCE [LARGE SCALE GENOMIC DNA]</scope>
    <source>
        <strain evidence="3">DH-2019</strain>
    </source>
</reference>
<keyword evidence="2" id="KW-0812">Transmembrane</keyword>
<evidence type="ECO:0008006" key="5">
    <source>
        <dbReference type="Google" id="ProtNLM"/>
    </source>
</evidence>
<comment type="caution">
    <text evidence="3">The sequence shown here is derived from an EMBL/GenBank/DDBJ whole genome shotgun (WGS) entry which is preliminary data.</text>
</comment>